<sequence>MNPTSTSKPCSFAVMKRSIESQKPSGVVPICFRRSTATSAVVAGRPVALCAACYGPKRPRRAHQNVRRTRGVYLQRGVWLRYGKVVVMYKIPSGTHTHTARLLKRSRGKWRRRGPRVESRPNARHEAAVLPRSRARDPRWSCRVL</sequence>
<accession>A0A6B0UUB2</accession>
<name>A0A6B0UUB2_IXORI</name>
<protein>
    <submittedName>
        <fullName evidence="1">Uncharacterized protein</fullName>
    </submittedName>
</protein>
<evidence type="ECO:0000313" key="1">
    <source>
        <dbReference type="EMBL" id="MXU93367.1"/>
    </source>
</evidence>
<organism evidence="1">
    <name type="scientific">Ixodes ricinus</name>
    <name type="common">Common tick</name>
    <name type="synonym">Acarus ricinus</name>
    <dbReference type="NCBI Taxonomy" id="34613"/>
    <lineage>
        <taxon>Eukaryota</taxon>
        <taxon>Metazoa</taxon>
        <taxon>Ecdysozoa</taxon>
        <taxon>Arthropoda</taxon>
        <taxon>Chelicerata</taxon>
        <taxon>Arachnida</taxon>
        <taxon>Acari</taxon>
        <taxon>Parasitiformes</taxon>
        <taxon>Ixodida</taxon>
        <taxon>Ixodoidea</taxon>
        <taxon>Ixodidae</taxon>
        <taxon>Ixodinae</taxon>
        <taxon>Ixodes</taxon>
    </lineage>
</organism>
<reference evidence="1" key="1">
    <citation type="submission" date="2019-12" db="EMBL/GenBank/DDBJ databases">
        <title>An insight into the sialome of adult female Ixodes ricinus ticks feeding for 6 days.</title>
        <authorList>
            <person name="Perner J."/>
            <person name="Ribeiro J.M.C."/>
        </authorList>
    </citation>
    <scope>NUCLEOTIDE SEQUENCE</scope>
    <source>
        <strain evidence="1">Semi-engorged</strain>
        <tissue evidence="1">Salivary glands</tissue>
    </source>
</reference>
<proteinExistence type="predicted"/>
<dbReference type="AlphaFoldDB" id="A0A6B0UUB2"/>
<dbReference type="EMBL" id="GIFC01011284">
    <property type="protein sequence ID" value="MXU93367.1"/>
    <property type="molecule type" value="Transcribed_RNA"/>
</dbReference>